<organism evidence="1 2">
    <name type="scientific">Corchorus olitorius</name>
    <dbReference type="NCBI Taxonomy" id="93759"/>
    <lineage>
        <taxon>Eukaryota</taxon>
        <taxon>Viridiplantae</taxon>
        <taxon>Streptophyta</taxon>
        <taxon>Embryophyta</taxon>
        <taxon>Tracheophyta</taxon>
        <taxon>Spermatophyta</taxon>
        <taxon>Magnoliopsida</taxon>
        <taxon>eudicotyledons</taxon>
        <taxon>Gunneridae</taxon>
        <taxon>Pentapetalae</taxon>
        <taxon>rosids</taxon>
        <taxon>malvids</taxon>
        <taxon>Malvales</taxon>
        <taxon>Malvaceae</taxon>
        <taxon>Grewioideae</taxon>
        <taxon>Apeibeae</taxon>
        <taxon>Corchorus</taxon>
    </lineage>
</organism>
<evidence type="ECO:0000313" key="2">
    <source>
        <dbReference type="Proteomes" id="UP000187203"/>
    </source>
</evidence>
<accession>A0A1R3L0I3</accession>
<comment type="caution">
    <text evidence="1">The sequence shown here is derived from an EMBL/GenBank/DDBJ whole genome shotgun (WGS) entry which is preliminary data.</text>
</comment>
<keyword evidence="2" id="KW-1185">Reference proteome</keyword>
<reference evidence="2" key="1">
    <citation type="submission" date="2013-09" db="EMBL/GenBank/DDBJ databases">
        <title>Corchorus olitorius genome sequencing.</title>
        <authorList>
            <person name="Alam M."/>
            <person name="Haque M.S."/>
            <person name="Islam M.S."/>
            <person name="Emdad E.M."/>
            <person name="Islam M.M."/>
            <person name="Ahmed B."/>
            <person name="Halim A."/>
            <person name="Hossen Q.M.M."/>
            <person name="Hossain M.Z."/>
            <person name="Ahmed R."/>
            <person name="Khan M.M."/>
            <person name="Islam R."/>
            <person name="Rashid M.M."/>
            <person name="Khan S.A."/>
            <person name="Rahman M.S."/>
            <person name="Alam M."/>
            <person name="Yahiya A.S."/>
            <person name="Khan M.S."/>
            <person name="Azam M.S."/>
            <person name="Haque T."/>
            <person name="Lashkar M.Z.H."/>
            <person name="Akhand A.I."/>
            <person name="Morshed G."/>
            <person name="Roy S."/>
            <person name="Uddin K.S."/>
            <person name="Rabeya T."/>
            <person name="Hossain A.S."/>
            <person name="Chowdhury A."/>
            <person name="Snigdha A.R."/>
            <person name="Mortoza M.S."/>
            <person name="Matin S.A."/>
            <person name="Hoque S.M.E."/>
            <person name="Islam M.K."/>
            <person name="Roy D.K."/>
            <person name="Haider R."/>
            <person name="Moosa M.M."/>
            <person name="Elias S.M."/>
            <person name="Hasan A.M."/>
            <person name="Jahan S."/>
            <person name="Shafiuddin M."/>
            <person name="Mahmood N."/>
            <person name="Shommy N.S."/>
        </authorList>
    </citation>
    <scope>NUCLEOTIDE SEQUENCE [LARGE SCALE GENOMIC DNA]</scope>
    <source>
        <strain evidence="2">cv. O-4</strain>
    </source>
</reference>
<proteinExistence type="predicted"/>
<protein>
    <submittedName>
        <fullName evidence="1">Uncharacterized protein</fullName>
    </submittedName>
</protein>
<name>A0A1R3L0I3_9ROSI</name>
<sequence length="152" mass="16694">MHRPAHRQRGPAADARAFPPRAWHSAWRRADVAARRFRRATCARARFPSARPRTPSIGRNRSCVALLARAGVVAQRLQGVAVQHAHLLLDAFQHLLAVLDQLSPASIRRKRGLQRQFTGFHAGDKGFEFGHGRFIGSRRSGGRGGRAAGGVV</sequence>
<dbReference type="EMBL" id="AWUE01005802">
    <property type="protein sequence ID" value="OMP12853.1"/>
    <property type="molecule type" value="Genomic_DNA"/>
</dbReference>
<dbReference type="Proteomes" id="UP000187203">
    <property type="component" value="Unassembled WGS sequence"/>
</dbReference>
<dbReference type="AlphaFoldDB" id="A0A1R3L0I3"/>
<gene>
    <name evidence="1" type="ORF">COLO4_02678</name>
</gene>
<evidence type="ECO:0000313" key="1">
    <source>
        <dbReference type="EMBL" id="OMP12853.1"/>
    </source>
</evidence>